<dbReference type="EMBL" id="VLKF01000001">
    <property type="protein sequence ID" value="TWH72583.1"/>
    <property type="molecule type" value="Genomic_DNA"/>
</dbReference>
<sequence length="250" mass="26323">MTAPGPAADRFARELEQAPPELQAPELLGVRLARACAATLPVDGAGLGIHDMGGLRTPLGASDPVAAQAERLQFTQGVGPCIRAHDDGVAIAFDEGEIARNWPDLHAALTTTTPFRAVLSVPLLPPLGPLVVLDLYVQDPEALPAIDRNEVLDVVVAVSRELSVAARGTADAEPDPGRGWWEGPDAMRRARVWQAMGMVNVAHGLDSEDALALLKAHAFAQERMVDDVAADLVTGLLPLDALRVPADGQS</sequence>
<organism evidence="2 3">
    <name type="scientific">Modestobacter roseus</name>
    <dbReference type="NCBI Taxonomy" id="1181884"/>
    <lineage>
        <taxon>Bacteria</taxon>
        <taxon>Bacillati</taxon>
        <taxon>Actinomycetota</taxon>
        <taxon>Actinomycetes</taxon>
        <taxon>Geodermatophilales</taxon>
        <taxon>Geodermatophilaceae</taxon>
        <taxon>Modestobacter</taxon>
    </lineage>
</organism>
<evidence type="ECO:0000313" key="2">
    <source>
        <dbReference type="EMBL" id="TWH72583.1"/>
    </source>
</evidence>
<proteinExistence type="predicted"/>
<dbReference type="RefSeq" id="WP_153361874.1">
    <property type="nucleotide sequence ID" value="NZ_JABGDC010000177.1"/>
</dbReference>
<evidence type="ECO:0000313" key="3">
    <source>
        <dbReference type="Proteomes" id="UP000321490"/>
    </source>
</evidence>
<accession>A0A562IPF2</accession>
<dbReference type="GO" id="GO:0003723">
    <property type="term" value="F:RNA binding"/>
    <property type="evidence" value="ECO:0007669"/>
    <property type="project" value="InterPro"/>
</dbReference>
<dbReference type="AlphaFoldDB" id="A0A562IPF2"/>
<dbReference type="SUPFAM" id="SSF55781">
    <property type="entry name" value="GAF domain-like"/>
    <property type="match status" value="1"/>
</dbReference>
<dbReference type="OrthoDB" id="7466251at2"/>
<dbReference type="Proteomes" id="UP000321490">
    <property type="component" value="Unassembled WGS sequence"/>
</dbReference>
<reference evidence="2 3" key="1">
    <citation type="submission" date="2019-07" db="EMBL/GenBank/DDBJ databases">
        <title>R&amp;d 2014.</title>
        <authorList>
            <person name="Klenk H.-P."/>
        </authorList>
    </citation>
    <scope>NUCLEOTIDE SEQUENCE [LARGE SCALE GENOMIC DNA]</scope>
    <source>
        <strain evidence="2 3">DSM 45764</strain>
    </source>
</reference>
<name>A0A562IPF2_9ACTN</name>
<dbReference type="InterPro" id="IPR005561">
    <property type="entry name" value="ANTAR"/>
</dbReference>
<evidence type="ECO:0000259" key="1">
    <source>
        <dbReference type="SMART" id="SM01012"/>
    </source>
</evidence>
<feature type="domain" description="ANTAR" evidence="1">
    <location>
        <begin position="158"/>
        <end position="233"/>
    </location>
</feature>
<dbReference type="SMART" id="SM01012">
    <property type="entry name" value="ANTAR"/>
    <property type="match status" value="1"/>
</dbReference>
<protein>
    <recommendedName>
        <fullName evidence="1">ANTAR domain-containing protein</fullName>
    </recommendedName>
</protein>
<comment type="caution">
    <text evidence="2">The sequence shown here is derived from an EMBL/GenBank/DDBJ whole genome shotgun (WGS) entry which is preliminary data.</text>
</comment>
<keyword evidence="3" id="KW-1185">Reference proteome</keyword>
<gene>
    <name evidence="2" type="ORF">JD78_01099</name>
</gene>